<dbReference type="Proteomes" id="UP000324222">
    <property type="component" value="Unassembled WGS sequence"/>
</dbReference>
<gene>
    <name evidence="1" type="ORF">E2C01_063095</name>
</gene>
<evidence type="ECO:0000313" key="1">
    <source>
        <dbReference type="EMBL" id="MPC68885.1"/>
    </source>
</evidence>
<protein>
    <submittedName>
        <fullName evidence="1">Uncharacterized protein</fullName>
    </submittedName>
</protein>
<name>A0A5B7HH71_PORTR</name>
<sequence>MMIFSTCLETLLTSRQHVLEIYVHKENVLYVEGRLRTQRHTDTPQTTF</sequence>
<dbReference type="AlphaFoldDB" id="A0A5B7HH71"/>
<accession>A0A5B7HH71</accession>
<comment type="caution">
    <text evidence="1">The sequence shown here is derived from an EMBL/GenBank/DDBJ whole genome shotgun (WGS) entry which is preliminary data.</text>
</comment>
<evidence type="ECO:0000313" key="2">
    <source>
        <dbReference type="Proteomes" id="UP000324222"/>
    </source>
</evidence>
<reference evidence="1 2" key="1">
    <citation type="submission" date="2019-05" db="EMBL/GenBank/DDBJ databases">
        <title>Another draft genome of Portunus trituberculatus and its Hox gene families provides insights of decapod evolution.</title>
        <authorList>
            <person name="Jeong J.-H."/>
            <person name="Song I."/>
            <person name="Kim S."/>
            <person name="Choi T."/>
            <person name="Kim D."/>
            <person name="Ryu S."/>
            <person name="Kim W."/>
        </authorList>
    </citation>
    <scope>NUCLEOTIDE SEQUENCE [LARGE SCALE GENOMIC DNA]</scope>
    <source>
        <tissue evidence="1">Muscle</tissue>
    </source>
</reference>
<dbReference type="EMBL" id="VSRR010028539">
    <property type="protein sequence ID" value="MPC68885.1"/>
    <property type="molecule type" value="Genomic_DNA"/>
</dbReference>
<proteinExistence type="predicted"/>
<organism evidence="1 2">
    <name type="scientific">Portunus trituberculatus</name>
    <name type="common">Swimming crab</name>
    <name type="synonym">Neptunus trituberculatus</name>
    <dbReference type="NCBI Taxonomy" id="210409"/>
    <lineage>
        <taxon>Eukaryota</taxon>
        <taxon>Metazoa</taxon>
        <taxon>Ecdysozoa</taxon>
        <taxon>Arthropoda</taxon>
        <taxon>Crustacea</taxon>
        <taxon>Multicrustacea</taxon>
        <taxon>Malacostraca</taxon>
        <taxon>Eumalacostraca</taxon>
        <taxon>Eucarida</taxon>
        <taxon>Decapoda</taxon>
        <taxon>Pleocyemata</taxon>
        <taxon>Brachyura</taxon>
        <taxon>Eubrachyura</taxon>
        <taxon>Portunoidea</taxon>
        <taxon>Portunidae</taxon>
        <taxon>Portuninae</taxon>
        <taxon>Portunus</taxon>
    </lineage>
</organism>
<keyword evidence="2" id="KW-1185">Reference proteome</keyword>